<dbReference type="GO" id="GO:0008237">
    <property type="term" value="F:metallopeptidase activity"/>
    <property type="evidence" value="ECO:0007669"/>
    <property type="project" value="UniProtKB-KW"/>
</dbReference>
<keyword evidence="3" id="KW-0378">Hydrolase</keyword>
<dbReference type="EMBL" id="CP070617">
    <property type="protein sequence ID" value="QSE87898.1"/>
    <property type="molecule type" value="Genomic_DNA"/>
</dbReference>
<feature type="transmembrane region" description="Helical" evidence="1">
    <location>
        <begin position="346"/>
        <end position="368"/>
    </location>
</feature>
<dbReference type="InterPro" id="IPR003675">
    <property type="entry name" value="Rce1/LyrA-like_dom"/>
</dbReference>
<evidence type="ECO:0000256" key="1">
    <source>
        <dbReference type="SAM" id="Phobius"/>
    </source>
</evidence>
<accession>A0A974VYE8</accession>
<dbReference type="Proteomes" id="UP000662986">
    <property type="component" value="Plasmid unnamed2"/>
</dbReference>
<geneLocation type="plasmid" evidence="3 4">
    <name>unnamed2</name>
</geneLocation>
<proteinExistence type="predicted"/>
<keyword evidence="4" id="KW-1185">Reference proteome</keyword>
<keyword evidence="1" id="KW-0472">Membrane</keyword>
<keyword evidence="3" id="KW-0614">Plasmid</keyword>
<dbReference type="Pfam" id="PF02517">
    <property type="entry name" value="Rce1-like"/>
    <property type="match status" value="1"/>
</dbReference>
<feature type="transmembrane region" description="Helical" evidence="1">
    <location>
        <begin position="214"/>
        <end position="240"/>
    </location>
</feature>
<gene>
    <name evidence="3" type="ORF">JWS13_04590</name>
</gene>
<keyword evidence="1" id="KW-1133">Transmembrane helix</keyword>
<reference evidence="3 4" key="2">
    <citation type="journal article" date="2022" name="Arch. Microbiol.">
        <title>Rhodococcus pseudokoreensis sp. nov. isolated from the rhizosphere of young M26 apple rootstocks.</title>
        <authorList>
            <person name="Kampfer P."/>
            <person name="Glaeser S.P."/>
            <person name="Blom J."/>
            <person name="Wolf J."/>
            <person name="Benning S."/>
            <person name="Schloter M."/>
            <person name="Neumann-Schaal M."/>
        </authorList>
    </citation>
    <scope>NUCLEOTIDE SEQUENCE [LARGE SCALE GENOMIC DNA]</scope>
    <source>
        <strain evidence="3 4">R79</strain>
    </source>
</reference>
<name>A0A974VYE8_9NOCA</name>
<feature type="transmembrane region" description="Helical" evidence="1">
    <location>
        <begin position="12"/>
        <end position="30"/>
    </location>
</feature>
<keyword evidence="3" id="KW-0645">Protease</keyword>
<evidence type="ECO:0000313" key="3">
    <source>
        <dbReference type="EMBL" id="QSE87898.1"/>
    </source>
</evidence>
<feature type="transmembrane region" description="Helical" evidence="1">
    <location>
        <begin position="45"/>
        <end position="67"/>
    </location>
</feature>
<dbReference type="RefSeq" id="WP_206004659.1">
    <property type="nucleotide sequence ID" value="NZ_CP070617.1"/>
</dbReference>
<keyword evidence="1" id="KW-0812">Transmembrane</keyword>
<feature type="transmembrane region" description="Helical" evidence="1">
    <location>
        <begin position="173"/>
        <end position="194"/>
    </location>
</feature>
<keyword evidence="3" id="KW-0482">Metalloprotease</keyword>
<reference evidence="3 4" key="1">
    <citation type="journal article" date="2021" name="Microbiol. Resour. Announc.">
        <title>Complete Genome Sequences of Two Rhodococcus sp. Strains with Large and Linear Chromosomes, Isolated from Apple Rhizosphere.</title>
        <authorList>
            <person name="Benning S."/>
            <person name="Brugnone N."/>
            <person name="Siani R."/>
            <person name="Kublik S."/>
            <person name="Schloter M."/>
            <person name="Rad V."/>
        </authorList>
    </citation>
    <scope>NUCLEOTIDE SEQUENCE [LARGE SCALE GENOMIC DNA]</scope>
    <source>
        <strain evidence="3 4">R79</strain>
    </source>
</reference>
<feature type="transmembrane region" description="Helical" evidence="1">
    <location>
        <begin position="115"/>
        <end position="134"/>
    </location>
</feature>
<feature type="transmembrane region" description="Helical" evidence="1">
    <location>
        <begin position="291"/>
        <end position="316"/>
    </location>
</feature>
<sequence length="389" mass="42160">MIEDSLGRVEARWVWGLALTGIGHAAVDFIRRDLLDAASSAESRITVLAAWAMTLVCLAVLIMTFIRSTVLPRSTSAKVLVAAAGYWTLLGVPTVVNVGRWWFGNETTQPLSTSMLAMSVVSFATGAMAAVFLWRCVRQWLNLSLHQSGFPTNDPDNFRADQSSGRFAVSNTAWMVAGAWIAATWIANVTYGFLADWNVVPSAQIPLAPGWNGWLRSLAGGLFAGPFEEILFAAIPVMLFAAARSKSGRAKPLQDFGARTVVMVIATSALLRGLGHIYYGNNSSPGQHLPFWSSLVPGGIAAITWGALWGGVAVWLFLRFGRLLPLVIAHSAQDCWVNIAHMPDPLMAAVGTFLIAVLILCWVFVMMAKDLRSGRQKKLAREVATVTTR</sequence>
<protein>
    <submittedName>
        <fullName evidence="3">CPBP family intramembrane metalloprotease</fullName>
    </submittedName>
</protein>
<evidence type="ECO:0000313" key="4">
    <source>
        <dbReference type="Proteomes" id="UP000662986"/>
    </source>
</evidence>
<organism evidence="3 4">
    <name type="scientific">Rhodococcus pseudokoreensis</name>
    <dbReference type="NCBI Taxonomy" id="2811421"/>
    <lineage>
        <taxon>Bacteria</taxon>
        <taxon>Bacillati</taxon>
        <taxon>Actinomycetota</taxon>
        <taxon>Actinomycetes</taxon>
        <taxon>Mycobacteriales</taxon>
        <taxon>Nocardiaceae</taxon>
        <taxon>Rhodococcus</taxon>
    </lineage>
</organism>
<feature type="transmembrane region" description="Helical" evidence="1">
    <location>
        <begin position="261"/>
        <end position="279"/>
    </location>
</feature>
<evidence type="ECO:0000259" key="2">
    <source>
        <dbReference type="Pfam" id="PF02517"/>
    </source>
</evidence>
<feature type="domain" description="CAAX prenyl protease 2/Lysostaphin resistance protein A-like" evidence="2">
    <location>
        <begin position="212"/>
        <end position="335"/>
    </location>
</feature>
<feature type="transmembrane region" description="Helical" evidence="1">
    <location>
        <begin position="79"/>
        <end position="103"/>
    </location>
</feature>